<dbReference type="Proteomes" id="UP000316855">
    <property type="component" value="Chromosome"/>
</dbReference>
<keyword evidence="1" id="KW-0732">Signal</keyword>
<dbReference type="EMBL" id="CP036343">
    <property type="protein sequence ID" value="QDT92666.1"/>
    <property type="molecule type" value="Genomic_DNA"/>
</dbReference>
<protein>
    <submittedName>
        <fullName evidence="2">Uncharacterized protein</fullName>
    </submittedName>
</protein>
<evidence type="ECO:0000313" key="2">
    <source>
        <dbReference type="EMBL" id="QDT92666.1"/>
    </source>
</evidence>
<name>A0A517VI22_9PLAN</name>
<evidence type="ECO:0000313" key="3">
    <source>
        <dbReference type="Proteomes" id="UP000316855"/>
    </source>
</evidence>
<feature type="chain" id="PRO_5021740579" evidence="1">
    <location>
        <begin position="20"/>
        <end position="146"/>
    </location>
</feature>
<sequence length="146" mass="15939" precursor="true">MFRQCRTLMIWMTAFMLCAQTVCPASLSTCCCRTNSETDQTELGCCQAGSAQPVQKACCNPTARQTENVSGEFHTAGCSCGQNELPALPGQSRHIQETLLQDLNLQLASFVDFSQAAEPSCQFYDVAVSSHHSQKYAQVLFCVALI</sequence>
<dbReference type="AlphaFoldDB" id="A0A517VI22"/>
<accession>A0A517VI22</accession>
<proteinExistence type="predicted"/>
<gene>
    <name evidence="2" type="ORF">Pan161_43340</name>
</gene>
<feature type="signal peptide" evidence="1">
    <location>
        <begin position="1"/>
        <end position="19"/>
    </location>
</feature>
<dbReference type="KEGG" id="gax:Pan161_43340"/>
<keyword evidence="3" id="KW-1185">Reference proteome</keyword>
<reference evidence="2 3" key="1">
    <citation type="submission" date="2019-02" db="EMBL/GenBank/DDBJ databases">
        <title>Deep-cultivation of Planctomycetes and their phenomic and genomic characterization uncovers novel biology.</title>
        <authorList>
            <person name="Wiegand S."/>
            <person name="Jogler M."/>
            <person name="Boedeker C."/>
            <person name="Pinto D."/>
            <person name="Vollmers J."/>
            <person name="Rivas-Marin E."/>
            <person name="Kohn T."/>
            <person name="Peeters S.H."/>
            <person name="Heuer A."/>
            <person name="Rast P."/>
            <person name="Oberbeckmann S."/>
            <person name="Bunk B."/>
            <person name="Jeske O."/>
            <person name="Meyerdierks A."/>
            <person name="Storesund J.E."/>
            <person name="Kallscheuer N."/>
            <person name="Luecker S."/>
            <person name="Lage O.M."/>
            <person name="Pohl T."/>
            <person name="Merkel B.J."/>
            <person name="Hornburger P."/>
            <person name="Mueller R.-W."/>
            <person name="Bruemmer F."/>
            <person name="Labrenz M."/>
            <person name="Spormann A.M."/>
            <person name="Op den Camp H."/>
            <person name="Overmann J."/>
            <person name="Amann R."/>
            <person name="Jetten M.S.M."/>
            <person name="Mascher T."/>
            <person name="Medema M.H."/>
            <person name="Devos D.P."/>
            <person name="Kaster A.-K."/>
            <person name="Ovreas L."/>
            <person name="Rohde M."/>
            <person name="Galperin M.Y."/>
            <person name="Jogler C."/>
        </authorList>
    </citation>
    <scope>NUCLEOTIDE SEQUENCE [LARGE SCALE GENOMIC DNA]</scope>
    <source>
        <strain evidence="2 3">Pan161</strain>
    </source>
</reference>
<evidence type="ECO:0000256" key="1">
    <source>
        <dbReference type="SAM" id="SignalP"/>
    </source>
</evidence>
<organism evidence="2 3">
    <name type="scientific">Gimesia algae</name>
    <dbReference type="NCBI Taxonomy" id="2527971"/>
    <lineage>
        <taxon>Bacteria</taxon>
        <taxon>Pseudomonadati</taxon>
        <taxon>Planctomycetota</taxon>
        <taxon>Planctomycetia</taxon>
        <taxon>Planctomycetales</taxon>
        <taxon>Planctomycetaceae</taxon>
        <taxon>Gimesia</taxon>
    </lineage>
</organism>